<dbReference type="InterPro" id="IPR023801">
    <property type="entry name" value="His_deacetylse_dom"/>
</dbReference>
<dbReference type="InterPro" id="IPR037138">
    <property type="entry name" value="His_deacetylse_dom_sf"/>
</dbReference>
<dbReference type="PANTHER" id="PTHR10625">
    <property type="entry name" value="HISTONE DEACETYLASE HDAC1-RELATED"/>
    <property type="match status" value="1"/>
</dbReference>
<protein>
    <submittedName>
        <fullName evidence="4">Histone deacetylase</fullName>
    </submittedName>
</protein>
<keyword evidence="2" id="KW-0378">Hydrolase</keyword>
<evidence type="ECO:0000256" key="1">
    <source>
        <dbReference type="ARBA" id="ARBA00005947"/>
    </source>
</evidence>
<organism evidence="4 5">
    <name type="scientific">Candidatus Pelagibacter giovannonii</name>
    <dbReference type="NCBI Taxonomy" id="2563896"/>
    <lineage>
        <taxon>Bacteria</taxon>
        <taxon>Pseudomonadati</taxon>
        <taxon>Pseudomonadota</taxon>
        <taxon>Alphaproteobacteria</taxon>
        <taxon>Candidatus Pelagibacterales</taxon>
        <taxon>Candidatus Pelagibacteraceae</taxon>
        <taxon>Candidatus Pelagibacter</taxon>
    </lineage>
</organism>
<dbReference type="AlphaFoldDB" id="A0A6H1Q4X7"/>
<dbReference type="GO" id="GO:0004407">
    <property type="term" value="F:histone deacetylase activity"/>
    <property type="evidence" value="ECO:0007669"/>
    <property type="project" value="InterPro"/>
</dbReference>
<dbReference type="InterPro" id="IPR023696">
    <property type="entry name" value="Ureohydrolase_dom_sf"/>
</dbReference>
<dbReference type="PANTHER" id="PTHR10625:SF23">
    <property type="entry name" value="HISTONE DEACETYLASE 11"/>
    <property type="match status" value="1"/>
</dbReference>
<dbReference type="EMBL" id="CP038852">
    <property type="protein sequence ID" value="QIZ21413.1"/>
    <property type="molecule type" value="Genomic_DNA"/>
</dbReference>
<dbReference type="InterPro" id="IPR000286">
    <property type="entry name" value="HDACs"/>
</dbReference>
<name>A0A6H1Q4X7_9PROT</name>
<keyword evidence="5" id="KW-1185">Reference proteome</keyword>
<reference evidence="4 5" key="1">
    <citation type="journal article" date="2020" name="Nat. Microbiol.">
        <title>Lysogenic host-virus interactions in SAR11 marine bacteria.</title>
        <authorList>
            <person name="Morris R.M."/>
            <person name="Cain K.R."/>
            <person name="Hvorecny K.L."/>
            <person name="Kollman J.M."/>
        </authorList>
    </citation>
    <scope>NUCLEOTIDE SEQUENCE [LARGE SCALE GENOMIC DNA]</scope>
    <source>
        <strain evidence="4 5">NP1</strain>
    </source>
</reference>
<evidence type="ECO:0000313" key="5">
    <source>
        <dbReference type="Proteomes" id="UP000501094"/>
    </source>
</evidence>
<dbReference type="Pfam" id="PF00850">
    <property type="entry name" value="Hist_deacetyl"/>
    <property type="match status" value="1"/>
</dbReference>
<feature type="domain" description="Histone deacetylase" evidence="3">
    <location>
        <begin position="26"/>
        <end position="278"/>
    </location>
</feature>
<dbReference type="PRINTS" id="PR01270">
    <property type="entry name" value="HDASUPER"/>
</dbReference>
<dbReference type="KEGG" id="peg:E5R92_06425"/>
<evidence type="ECO:0000313" key="4">
    <source>
        <dbReference type="EMBL" id="QIZ21413.1"/>
    </source>
</evidence>
<evidence type="ECO:0000256" key="2">
    <source>
        <dbReference type="ARBA" id="ARBA00022801"/>
    </source>
</evidence>
<comment type="similarity">
    <text evidence="1">Belongs to the histone deacetylase family.</text>
</comment>
<dbReference type="InterPro" id="IPR044150">
    <property type="entry name" value="HDAC_classIV"/>
</dbReference>
<dbReference type="Gene3D" id="3.40.800.20">
    <property type="entry name" value="Histone deacetylase domain"/>
    <property type="match status" value="1"/>
</dbReference>
<dbReference type="GO" id="GO:0040029">
    <property type="term" value="P:epigenetic regulation of gene expression"/>
    <property type="evidence" value="ECO:0007669"/>
    <property type="project" value="TreeGrafter"/>
</dbReference>
<dbReference type="RefSeq" id="WP_168607271.1">
    <property type="nucleotide sequence ID" value="NZ_CP038852.1"/>
</dbReference>
<evidence type="ECO:0000259" key="3">
    <source>
        <dbReference type="Pfam" id="PF00850"/>
    </source>
</evidence>
<proteinExistence type="inferred from homology"/>
<dbReference type="Proteomes" id="UP000501094">
    <property type="component" value="Chromosome"/>
</dbReference>
<accession>A0A6H1Q4X7</accession>
<dbReference type="GO" id="GO:0016787">
    <property type="term" value="F:hydrolase activity"/>
    <property type="evidence" value="ECO:0007669"/>
    <property type="project" value="UniProtKB-KW"/>
</dbReference>
<sequence length="297" mass="33363">MELPVVNHKDYVAKIGDDHKFPINKFGELAKYLINKKIVKKFHKPYPCSFETLNRAHSKNYINNIKNKTLDENGVKKIGFPLVDSVVQRSLVATGGTVLASKLALNYGIACNTAGGSHHANYDEGAGYCVFNDVAVAAHYLLDRGLANRMLIVDLDVHQGNGNSEIFKDNKHVFTFSMHSKTNYPAKKSISDLDIELQDNLEDDAYIKTLKLYLNKLNNENFDFVFYIAGVDIHFNDRLGKLKISDEGIKKRDELVIENFSSKRIPICGVLGGGYNKDFNKLVELHSLLHQSCAKLI</sequence>
<gene>
    <name evidence="4" type="ORF">E5R92_06425</name>
</gene>
<dbReference type="SUPFAM" id="SSF52768">
    <property type="entry name" value="Arginase/deacetylase"/>
    <property type="match status" value="1"/>
</dbReference>
<dbReference type="CDD" id="cd09993">
    <property type="entry name" value="HDAC_classIV"/>
    <property type="match status" value="1"/>
</dbReference>